<keyword evidence="1" id="KW-0732">Signal</keyword>
<evidence type="ECO:0000256" key="1">
    <source>
        <dbReference type="SAM" id="SignalP"/>
    </source>
</evidence>
<feature type="signal peptide" evidence="1">
    <location>
        <begin position="1"/>
        <end position="23"/>
    </location>
</feature>
<accession>A0A1H8H9N6</accession>
<evidence type="ECO:0000313" key="2">
    <source>
        <dbReference type="EMBL" id="SEN52845.1"/>
    </source>
</evidence>
<feature type="chain" id="PRO_5011565344" description="Oxidoreductase molybdopterin-binding domain-containing protein" evidence="1">
    <location>
        <begin position="24"/>
        <end position="170"/>
    </location>
</feature>
<protein>
    <recommendedName>
        <fullName evidence="4">Oxidoreductase molybdopterin-binding domain-containing protein</fullName>
    </recommendedName>
</protein>
<sequence>MVHPFRKLGLAGLLILFSTLSWAGESPKDDTSVILTVTGSLDHEDGEDIVQFDLERLRALDETRVETSTIWTNGTHVFHGTSLAAFVDALNISEGKLRARAINDYAVDIPVSDAVEGGPILAWHLDGAPMSLREKGPLWLIYPYDSDSQYRSDLIYSRSIWQLDRIEIIR</sequence>
<gene>
    <name evidence="2" type="ORF">SAMN04488011_104359</name>
</gene>
<reference evidence="3" key="1">
    <citation type="submission" date="2016-10" db="EMBL/GenBank/DDBJ databases">
        <authorList>
            <person name="Varghese N."/>
            <person name="Submissions S."/>
        </authorList>
    </citation>
    <scope>NUCLEOTIDE SEQUENCE [LARGE SCALE GENOMIC DNA]</scope>
    <source>
        <strain evidence="3">DSM 26893</strain>
    </source>
</reference>
<dbReference type="AlphaFoldDB" id="A0A1H8H9N6"/>
<dbReference type="RefSeq" id="WP_091845557.1">
    <property type="nucleotide sequence ID" value="NZ_FOCM01000004.1"/>
</dbReference>
<dbReference type="Proteomes" id="UP000199372">
    <property type="component" value="Unassembled WGS sequence"/>
</dbReference>
<dbReference type="InterPro" id="IPR036374">
    <property type="entry name" value="OxRdtase_Mopterin-bd_sf"/>
</dbReference>
<dbReference type="OrthoDB" id="9798763at2"/>
<dbReference type="EMBL" id="FOCM01000004">
    <property type="protein sequence ID" value="SEN52845.1"/>
    <property type="molecule type" value="Genomic_DNA"/>
</dbReference>
<organism evidence="2 3">
    <name type="scientific">Palleronia pelagia</name>
    <dbReference type="NCBI Taxonomy" id="387096"/>
    <lineage>
        <taxon>Bacteria</taxon>
        <taxon>Pseudomonadati</taxon>
        <taxon>Pseudomonadota</taxon>
        <taxon>Alphaproteobacteria</taxon>
        <taxon>Rhodobacterales</taxon>
        <taxon>Roseobacteraceae</taxon>
        <taxon>Palleronia</taxon>
    </lineage>
</organism>
<evidence type="ECO:0000313" key="3">
    <source>
        <dbReference type="Proteomes" id="UP000199372"/>
    </source>
</evidence>
<keyword evidence="3" id="KW-1185">Reference proteome</keyword>
<dbReference type="SUPFAM" id="SSF56524">
    <property type="entry name" value="Oxidoreductase molybdopterin-binding domain"/>
    <property type="match status" value="1"/>
</dbReference>
<dbReference type="Gene3D" id="3.90.420.10">
    <property type="entry name" value="Oxidoreductase, molybdopterin-binding domain"/>
    <property type="match status" value="1"/>
</dbReference>
<evidence type="ECO:0008006" key="4">
    <source>
        <dbReference type="Google" id="ProtNLM"/>
    </source>
</evidence>
<name>A0A1H8H9N6_9RHOB</name>
<proteinExistence type="predicted"/>